<reference evidence="3 4" key="2">
    <citation type="journal article" date="2021" name="Microorganisms">
        <title>The Ever-Expanding Pseudomonas Genus: Description of 43 New Species and Partition of the Pseudomonas putida Group.</title>
        <authorList>
            <person name="Girard L."/>
            <person name="Lood C."/>
            <person name="Hofte M."/>
            <person name="Vandamme P."/>
            <person name="Rokni-Zadeh H."/>
            <person name="van Noort V."/>
            <person name="Lavigne R."/>
            <person name="De Mot R."/>
        </authorList>
    </citation>
    <scope>NUCLEOTIDE SEQUENCE [LARGE SCALE GENOMIC DNA]</scope>
    <source>
        <strain evidence="3 4">RW9S1A</strain>
    </source>
</reference>
<dbReference type="PANTHER" id="PTHR10277">
    <property type="entry name" value="HOMOCITRATE SYNTHASE-RELATED"/>
    <property type="match status" value="1"/>
</dbReference>
<dbReference type="Pfam" id="PF00682">
    <property type="entry name" value="HMGL-like"/>
    <property type="match status" value="1"/>
</dbReference>
<organism evidence="3 4">
    <name type="scientific">Pseudomonas xantholysinigenes</name>
    <dbReference type="NCBI Taxonomy" id="2745490"/>
    <lineage>
        <taxon>Bacteria</taxon>
        <taxon>Pseudomonadati</taxon>
        <taxon>Pseudomonadota</taxon>
        <taxon>Gammaproteobacteria</taxon>
        <taxon>Pseudomonadales</taxon>
        <taxon>Pseudomonadaceae</taxon>
        <taxon>Pseudomonas</taxon>
    </lineage>
</organism>
<dbReference type="CDD" id="cd07944">
    <property type="entry name" value="DRE_TIM_HOA_like"/>
    <property type="match status" value="1"/>
</dbReference>
<name>A0A9E6TYT1_9PSED</name>
<dbReference type="Proteomes" id="UP000633418">
    <property type="component" value="Chromosome"/>
</dbReference>
<evidence type="ECO:0000256" key="1">
    <source>
        <dbReference type="ARBA" id="ARBA00023211"/>
    </source>
</evidence>
<dbReference type="AlphaFoldDB" id="A0A9E6TYT1"/>
<sequence length="538" mass="59070">MYIIDCTLRDGGYYNNWDFPQEVVNKYLQAMAAAGVDVVELGLRSLKNTSFKGASAFTTDDYIRGLNVPSSLDVGVMLNASELFTPGLTLEQVLAKLFPQSREHSPVSLVRIACHVHEFAAALPAVTWLKARGFQVGFNLMQVADRGAEEIKALARQASEWPLDVLYFADSMGSMNPDDVAEVIGWFRAYWHGPMGIHTHDNMSLALANTLRAKAEGIQWLDATVTGMGRGPGNAKTEYLVLELTEGRRQACNITPLMVLVEQYFKPLQQKCGWGTNTYYYLSGKYGIHPTYIQEMLGDSRYSEEDILAVIEHLRIEGGKKFSLHTLDAARNFYQGPTRGAWSPAQLIAGREVLLIGTGPGVAAHKAALERYIEKARPFVIALNTQTTLESALIDVRVACHPVRLLADCAEHVSLPQPLITPASMLPEDVKKALQGKTLLDFGIEVKADTFEYLEQHCVLPVSMVIAYALAISTSGKASRILLAGFDGYGADDPRNAEMVQLFKLYSASAGARAVLAVTPTRYDVPCVSIYGDLKEPV</sequence>
<keyword evidence="1" id="KW-0464">Manganese</keyword>
<dbReference type="PANTHER" id="PTHR10277:SF9">
    <property type="entry name" value="2-ISOPROPYLMALATE SYNTHASE 1, CHLOROPLASTIC-RELATED"/>
    <property type="match status" value="1"/>
</dbReference>
<feature type="domain" description="Pyruvate carboxyltransferase" evidence="2">
    <location>
        <begin position="1"/>
        <end position="260"/>
    </location>
</feature>
<dbReference type="GO" id="GO:0003852">
    <property type="term" value="F:2-isopropylmalate synthase activity"/>
    <property type="evidence" value="ECO:0007669"/>
    <property type="project" value="TreeGrafter"/>
</dbReference>
<dbReference type="InterPro" id="IPR050073">
    <property type="entry name" value="2-IPM_HCS-like"/>
</dbReference>
<dbReference type="Gene3D" id="3.20.20.70">
    <property type="entry name" value="Aldolase class I"/>
    <property type="match status" value="1"/>
</dbReference>
<dbReference type="RefSeq" id="WP_186655999.1">
    <property type="nucleotide sequence ID" value="NZ_CP077095.1"/>
</dbReference>
<dbReference type="InterPro" id="IPR013785">
    <property type="entry name" value="Aldolase_TIM"/>
</dbReference>
<reference evidence="3 4" key="1">
    <citation type="journal article" date="2020" name="Microorganisms">
        <title>Reliable Identification of Environmental Pseudomonas Isolates Using the rpoD Gene.</title>
        <authorList>
            <consortium name="The Broad Institute Genome Sequencing Platform"/>
            <person name="Girard L."/>
            <person name="Lood C."/>
            <person name="Rokni-Zadeh H."/>
            <person name="van Noort V."/>
            <person name="Lavigne R."/>
            <person name="De Mot R."/>
        </authorList>
    </citation>
    <scope>NUCLEOTIDE SEQUENCE [LARGE SCALE GENOMIC DNA]</scope>
    <source>
        <strain evidence="3 4">RW9S1A</strain>
    </source>
</reference>
<evidence type="ECO:0000313" key="4">
    <source>
        <dbReference type="Proteomes" id="UP000633418"/>
    </source>
</evidence>
<dbReference type="GO" id="GO:0009098">
    <property type="term" value="P:L-leucine biosynthetic process"/>
    <property type="evidence" value="ECO:0007669"/>
    <property type="project" value="TreeGrafter"/>
</dbReference>
<dbReference type="InterPro" id="IPR000891">
    <property type="entry name" value="PYR_CT"/>
</dbReference>
<evidence type="ECO:0000313" key="3">
    <source>
        <dbReference type="EMBL" id="QXI39819.1"/>
    </source>
</evidence>
<proteinExistence type="predicted"/>
<evidence type="ECO:0000259" key="2">
    <source>
        <dbReference type="PROSITE" id="PS50991"/>
    </source>
</evidence>
<accession>A0A9E6TYT1</accession>
<dbReference type="KEGG" id="pxn:HU772_006950"/>
<gene>
    <name evidence="3" type="ORF">HU772_006950</name>
</gene>
<protein>
    <submittedName>
        <fullName evidence="3">Aldolase catalytic domain-containing protein</fullName>
    </submittedName>
</protein>
<dbReference type="PROSITE" id="PS50991">
    <property type="entry name" value="PYR_CT"/>
    <property type="match status" value="1"/>
</dbReference>
<dbReference type="EMBL" id="CP077095">
    <property type="protein sequence ID" value="QXI39819.1"/>
    <property type="molecule type" value="Genomic_DNA"/>
</dbReference>
<dbReference type="SUPFAM" id="SSF51569">
    <property type="entry name" value="Aldolase"/>
    <property type="match status" value="1"/>
</dbReference>
<keyword evidence="4" id="KW-1185">Reference proteome</keyword>